<keyword evidence="4" id="KW-1185">Reference proteome</keyword>
<gene>
    <name evidence="3" type="ORF">ACJ72_03596</name>
</gene>
<dbReference type="SUPFAM" id="SSF51735">
    <property type="entry name" value="NAD(P)-binding Rossmann-fold domains"/>
    <property type="match status" value="1"/>
</dbReference>
<comment type="caution">
    <text evidence="3">The sequence shown here is derived from an EMBL/GenBank/DDBJ whole genome shotgun (WGS) entry which is preliminary data.</text>
</comment>
<evidence type="ECO:0000259" key="2">
    <source>
        <dbReference type="Pfam" id="PF13460"/>
    </source>
</evidence>
<proteinExistence type="predicted"/>
<dbReference type="EMBL" id="LGUA01000364">
    <property type="protein sequence ID" value="OAX82054.1"/>
    <property type="molecule type" value="Genomic_DNA"/>
</dbReference>
<dbReference type="PANTHER" id="PTHR14097">
    <property type="entry name" value="OXIDOREDUCTASE HTATIP2"/>
    <property type="match status" value="1"/>
</dbReference>
<name>A0A1B7NZ66_9EURO</name>
<accession>A0A1B7NZ66</accession>
<dbReference type="Gene3D" id="3.40.50.720">
    <property type="entry name" value="NAD(P)-binding Rossmann-like Domain"/>
    <property type="match status" value="1"/>
</dbReference>
<dbReference type="InterPro" id="IPR036291">
    <property type="entry name" value="NAD(P)-bd_dom_sf"/>
</dbReference>
<organism evidence="3 4">
    <name type="scientific">Emergomyces africanus</name>
    <dbReference type="NCBI Taxonomy" id="1955775"/>
    <lineage>
        <taxon>Eukaryota</taxon>
        <taxon>Fungi</taxon>
        <taxon>Dikarya</taxon>
        <taxon>Ascomycota</taxon>
        <taxon>Pezizomycotina</taxon>
        <taxon>Eurotiomycetes</taxon>
        <taxon>Eurotiomycetidae</taxon>
        <taxon>Onygenales</taxon>
        <taxon>Ajellomycetaceae</taxon>
        <taxon>Emergomyces</taxon>
    </lineage>
</organism>
<sequence length="208" mass="22785">MKLIVTGATGFVGTEVIRLALRNKDVSSVVALARRPVQAPENAGSDEDKSKLKSVILSDWTEPYPESVKEQLRGADACIWTLAVTPTKSKEMDFAEVTKICSDFTLNGLHNIAVLANNPFRFVYVSGVTVERDQTKSLWFLADYRLMRGRVENAILDFAGQHGPAVQATVAKPAGIEGLITQKMTQRRLSSDNSGRGLGFMSQKSPQQ</sequence>
<evidence type="ECO:0000313" key="3">
    <source>
        <dbReference type="EMBL" id="OAX82054.1"/>
    </source>
</evidence>
<feature type="region of interest" description="Disordered" evidence="1">
    <location>
        <begin position="186"/>
        <end position="208"/>
    </location>
</feature>
<evidence type="ECO:0000313" key="4">
    <source>
        <dbReference type="Proteomes" id="UP000091918"/>
    </source>
</evidence>
<feature type="domain" description="NAD(P)-binding" evidence="2">
    <location>
        <begin position="7"/>
        <end position="139"/>
    </location>
</feature>
<dbReference type="AlphaFoldDB" id="A0A1B7NZ66"/>
<protein>
    <recommendedName>
        <fullName evidence="2">NAD(P)-binding domain-containing protein</fullName>
    </recommendedName>
</protein>
<dbReference type="Proteomes" id="UP000091918">
    <property type="component" value="Unassembled WGS sequence"/>
</dbReference>
<reference evidence="3 4" key="1">
    <citation type="submission" date="2015-07" db="EMBL/GenBank/DDBJ databases">
        <title>Emmonsia species relationships and genome sequence.</title>
        <authorList>
            <person name="Cuomo C.A."/>
            <person name="Schwartz I.S."/>
            <person name="Kenyon C."/>
            <person name="de Hoog G.S."/>
            <person name="Govender N.P."/>
            <person name="Botha A."/>
            <person name="Moreno L."/>
            <person name="de Vries M."/>
            <person name="Munoz J.F."/>
            <person name="Stielow J.B."/>
        </authorList>
    </citation>
    <scope>NUCLEOTIDE SEQUENCE [LARGE SCALE GENOMIC DNA]</scope>
    <source>
        <strain evidence="3 4">CBS 136260</strain>
    </source>
</reference>
<dbReference type="PANTHER" id="PTHR14097:SF9">
    <property type="entry name" value="EPIMERASE, PUTATIVE (AFU_ORTHOLOGUE AFUA_8G07320)-RELATED"/>
    <property type="match status" value="1"/>
</dbReference>
<evidence type="ECO:0000256" key="1">
    <source>
        <dbReference type="SAM" id="MobiDB-lite"/>
    </source>
</evidence>
<dbReference type="InterPro" id="IPR016040">
    <property type="entry name" value="NAD(P)-bd_dom"/>
</dbReference>
<dbReference type="OrthoDB" id="3535423at2759"/>
<dbReference type="STRING" id="1658172.A0A1B7NZ66"/>
<dbReference type="Pfam" id="PF13460">
    <property type="entry name" value="NAD_binding_10"/>
    <property type="match status" value="1"/>
</dbReference>